<accession>A0A840HUD9</accession>
<evidence type="ECO:0000313" key="2">
    <source>
        <dbReference type="Proteomes" id="UP000575068"/>
    </source>
</evidence>
<reference evidence="1 2" key="1">
    <citation type="submission" date="2020-08" db="EMBL/GenBank/DDBJ databases">
        <title>Genomic Encyclopedia of Type Strains, Phase IV (KMG-IV): sequencing the most valuable type-strain genomes for metagenomic binning, comparative biology and taxonomic classification.</title>
        <authorList>
            <person name="Goeker M."/>
        </authorList>
    </citation>
    <scope>NUCLEOTIDE SEQUENCE [LARGE SCALE GENOMIC DNA]</scope>
    <source>
        <strain evidence="1 2">DSM 7465</strain>
    </source>
</reference>
<organism evidence="1 2">
    <name type="scientific">Rhizorhapis suberifaciens</name>
    <name type="common">corky root of lettuce</name>
    <dbReference type="NCBI Taxonomy" id="13656"/>
    <lineage>
        <taxon>Bacteria</taxon>
        <taxon>Pseudomonadati</taxon>
        <taxon>Pseudomonadota</taxon>
        <taxon>Alphaproteobacteria</taxon>
        <taxon>Sphingomonadales</taxon>
        <taxon>Sphingomonadaceae</taxon>
        <taxon>Rhizorhapis</taxon>
    </lineage>
</organism>
<dbReference type="EMBL" id="JACHOV010000004">
    <property type="protein sequence ID" value="MBB4641116.1"/>
    <property type="molecule type" value="Genomic_DNA"/>
</dbReference>
<comment type="caution">
    <text evidence="1">The sequence shown here is derived from an EMBL/GenBank/DDBJ whole genome shotgun (WGS) entry which is preliminary data.</text>
</comment>
<keyword evidence="2" id="KW-1185">Reference proteome</keyword>
<dbReference type="Proteomes" id="UP000575068">
    <property type="component" value="Unassembled WGS sequence"/>
</dbReference>
<gene>
    <name evidence="1" type="ORF">HNQ99_001420</name>
</gene>
<name>A0A840HUD9_9SPHN</name>
<evidence type="ECO:0000313" key="1">
    <source>
        <dbReference type="EMBL" id="MBB4641116.1"/>
    </source>
</evidence>
<proteinExistence type="predicted"/>
<dbReference type="RefSeq" id="WP_184474923.1">
    <property type="nucleotide sequence ID" value="NZ_JACHOV010000004.1"/>
</dbReference>
<dbReference type="AlphaFoldDB" id="A0A840HUD9"/>
<protein>
    <submittedName>
        <fullName evidence="1">Uncharacterized protein</fullName>
    </submittedName>
</protein>
<sequence length="225" mass="25185">MPYAICNAAVDWAATGTMLQGIGTLGGVGAVVWAAIKGANTFDAWRTQKLAERKQDQAERILTATYKARRALGYVRGVMMWGHELHAAEEQMKEKDGWDTQTKERQKRLVTAQAFYNRINRTKDEREALDQCLPMARALFSEELEQAIDKLNHQFWIVQVDVDSYVDDEGGTDAEFTKKLRRGMYAIKPPEGEVNEVTEAMEAAVATIERTCLPVLRLEASAAAS</sequence>